<dbReference type="SUPFAM" id="SSF53098">
    <property type="entry name" value="Ribonuclease H-like"/>
    <property type="match status" value="1"/>
</dbReference>
<dbReference type="EMBL" id="NCKW01000075">
    <property type="protein sequence ID" value="POM81467.1"/>
    <property type="molecule type" value="Genomic_DNA"/>
</dbReference>
<gene>
    <name evidence="2" type="ORF">PHPALM_556</name>
</gene>
<evidence type="ECO:0000313" key="2">
    <source>
        <dbReference type="EMBL" id="POM81467.1"/>
    </source>
</evidence>
<name>A0A2P4YUI1_9STRA</name>
<dbReference type="InterPro" id="IPR050951">
    <property type="entry name" value="Retrovirus_Pol_polyprotein"/>
</dbReference>
<evidence type="ECO:0000313" key="3">
    <source>
        <dbReference type="Proteomes" id="UP000237271"/>
    </source>
</evidence>
<dbReference type="InterPro" id="IPR036397">
    <property type="entry name" value="RNaseH_sf"/>
</dbReference>
<dbReference type="InterPro" id="IPR012337">
    <property type="entry name" value="RNaseH-like_sf"/>
</dbReference>
<organism evidence="2 3">
    <name type="scientific">Phytophthora palmivora</name>
    <dbReference type="NCBI Taxonomy" id="4796"/>
    <lineage>
        <taxon>Eukaryota</taxon>
        <taxon>Sar</taxon>
        <taxon>Stramenopiles</taxon>
        <taxon>Oomycota</taxon>
        <taxon>Peronosporomycetes</taxon>
        <taxon>Peronosporales</taxon>
        <taxon>Peronosporaceae</taxon>
        <taxon>Phytophthora</taxon>
    </lineage>
</organism>
<dbReference type="PROSITE" id="PS50994">
    <property type="entry name" value="INTEGRASE"/>
    <property type="match status" value="1"/>
</dbReference>
<evidence type="ECO:0000259" key="1">
    <source>
        <dbReference type="PROSITE" id="PS50994"/>
    </source>
</evidence>
<dbReference type="GO" id="GO:0015074">
    <property type="term" value="P:DNA integration"/>
    <property type="evidence" value="ECO:0007669"/>
    <property type="project" value="InterPro"/>
</dbReference>
<feature type="domain" description="Integrase catalytic" evidence="1">
    <location>
        <begin position="15"/>
        <end position="135"/>
    </location>
</feature>
<dbReference type="PANTHER" id="PTHR37984:SF5">
    <property type="entry name" value="PROTEIN NYNRIN-LIKE"/>
    <property type="match status" value="1"/>
</dbReference>
<proteinExistence type="predicted"/>
<dbReference type="GO" id="GO:0003676">
    <property type="term" value="F:nucleic acid binding"/>
    <property type="evidence" value="ECO:0007669"/>
    <property type="project" value="InterPro"/>
</dbReference>
<dbReference type="InterPro" id="IPR001584">
    <property type="entry name" value="Integrase_cat-core"/>
</dbReference>
<keyword evidence="3" id="KW-1185">Reference proteome</keyword>
<dbReference type="PANTHER" id="PTHR37984">
    <property type="entry name" value="PROTEIN CBG26694"/>
    <property type="match status" value="1"/>
</dbReference>
<sequence length="373" mass="42019">MSLVQVEHRTRTREAPADPVAGTCWGVVSTDIITHFPVFDGFDEITAVVDKLSKLPLTHTTATAEDTAKLFFNHVIRYYGIPSTIISDRDPKFTSKLWKALVSLTKIKIAITTTHRSQADGQAQRHNRTLDDSLRCSLSYHGNERTSAHDSLSPFFVDTDRHPKIVLKVISQRCGLAWSTRLSLFSINLLDAQEAQKIFDDHRRSANRFKIGNPALLSTHALNVSHATAKMTFRSRKFISGPYRLLELRGNDMLLDLPANLKHISPRFNIGKLKPLHVVEALFRKRIFNLQPKYFVQCHGLPHHENTWYASATSNTSATGKRCSRIIDSARRGHGSSGTLLSRCYTVRFFTSRGYGTANIKFGNFNLQEAGTR</sequence>
<dbReference type="AlphaFoldDB" id="A0A2P4YUI1"/>
<dbReference type="Proteomes" id="UP000237271">
    <property type="component" value="Unassembled WGS sequence"/>
</dbReference>
<accession>A0A2P4YUI1</accession>
<dbReference type="OrthoDB" id="164957at2759"/>
<protein>
    <submittedName>
        <fullName evidence="2">Retrovirus Polyprotein</fullName>
    </submittedName>
</protein>
<reference evidence="2 3" key="1">
    <citation type="journal article" date="2017" name="Genome Biol. Evol.">
        <title>Phytophthora megakarya and P. palmivora, closely related causal agents of cacao black pod rot, underwent increases in genome sizes and gene numbers by different mechanisms.</title>
        <authorList>
            <person name="Ali S.S."/>
            <person name="Shao J."/>
            <person name="Lary D.J."/>
            <person name="Kronmiller B."/>
            <person name="Shen D."/>
            <person name="Strem M.D."/>
            <person name="Amoako-Attah I."/>
            <person name="Akrofi A.Y."/>
            <person name="Begoude B.A."/>
            <person name="Ten Hoopen G.M."/>
            <person name="Coulibaly K."/>
            <person name="Kebe B.I."/>
            <person name="Melnick R.L."/>
            <person name="Guiltinan M.J."/>
            <person name="Tyler B.M."/>
            <person name="Meinhardt L.W."/>
            <person name="Bailey B.A."/>
        </authorList>
    </citation>
    <scope>NUCLEOTIDE SEQUENCE [LARGE SCALE GENOMIC DNA]</scope>
    <source>
        <strain evidence="3">sbr112.9</strain>
    </source>
</reference>
<comment type="caution">
    <text evidence="2">The sequence shown here is derived from an EMBL/GenBank/DDBJ whole genome shotgun (WGS) entry which is preliminary data.</text>
</comment>
<dbReference type="Gene3D" id="3.30.420.10">
    <property type="entry name" value="Ribonuclease H-like superfamily/Ribonuclease H"/>
    <property type="match status" value="1"/>
</dbReference>